<comment type="similarity">
    <text evidence="10 11">Belongs to the TonB-dependent receptor family.</text>
</comment>
<dbReference type="PANTHER" id="PTHR30069">
    <property type="entry name" value="TONB-DEPENDENT OUTER MEMBRANE RECEPTOR"/>
    <property type="match status" value="1"/>
</dbReference>
<dbReference type="Pfam" id="PF07715">
    <property type="entry name" value="Plug"/>
    <property type="match status" value="1"/>
</dbReference>
<comment type="caution">
    <text evidence="14">The sequence shown here is derived from an EMBL/GenBank/DDBJ whole genome shotgun (WGS) entry which is preliminary data.</text>
</comment>
<dbReference type="PANTHER" id="PTHR30069:SF29">
    <property type="entry name" value="HEMOGLOBIN AND HEMOGLOBIN-HAPTOGLOBIN-BINDING PROTEIN 1-RELATED"/>
    <property type="match status" value="1"/>
</dbReference>
<dbReference type="Gene3D" id="2.170.130.10">
    <property type="entry name" value="TonB-dependent receptor, plug domain"/>
    <property type="match status" value="1"/>
</dbReference>
<evidence type="ECO:0000256" key="5">
    <source>
        <dbReference type="ARBA" id="ARBA00022729"/>
    </source>
</evidence>
<evidence type="ECO:0000256" key="6">
    <source>
        <dbReference type="ARBA" id="ARBA00023077"/>
    </source>
</evidence>
<evidence type="ECO:0000256" key="11">
    <source>
        <dbReference type="RuleBase" id="RU003357"/>
    </source>
</evidence>
<name>A0ABY1KL92_9FLAO</name>
<evidence type="ECO:0000256" key="8">
    <source>
        <dbReference type="ARBA" id="ARBA00023170"/>
    </source>
</evidence>
<keyword evidence="9 10" id="KW-0998">Cell outer membrane</keyword>
<dbReference type="RefSeq" id="WP_076453902.1">
    <property type="nucleotide sequence ID" value="NZ_FTOB01000002.1"/>
</dbReference>
<dbReference type="Gene3D" id="2.40.170.20">
    <property type="entry name" value="TonB-dependent receptor, beta-barrel domain"/>
    <property type="match status" value="1"/>
</dbReference>
<feature type="domain" description="TonB-dependent receptor plug" evidence="13">
    <location>
        <begin position="45"/>
        <end position="151"/>
    </location>
</feature>
<dbReference type="SUPFAM" id="SSF56935">
    <property type="entry name" value="Porins"/>
    <property type="match status" value="1"/>
</dbReference>
<dbReference type="Pfam" id="PF00593">
    <property type="entry name" value="TonB_dep_Rec_b-barrel"/>
    <property type="match status" value="1"/>
</dbReference>
<keyword evidence="4 10" id="KW-0812">Transmembrane</keyword>
<proteinExistence type="inferred from homology"/>
<evidence type="ECO:0000313" key="15">
    <source>
        <dbReference type="Proteomes" id="UP000185728"/>
    </source>
</evidence>
<dbReference type="InterPro" id="IPR036942">
    <property type="entry name" value="Beta-barrel_TonB_sf"/>
</dbReference>
<dbReference type="EMBL" id="FTOB01000002">
    <property type="protein sequence ID" value="SIS47134.1"/>
    <property type="molecule type" value="Genomic_DNA"/>
</dbReference>
<keyword evidence="7 10" id="KW-0472">Membrane</keyword>
<keyword evidence="8" id="KW-0675">Receptor</keyword>
<dbReference type="InterPro" id="IPR000531">
    <property type="entry name" value="Beta-barrel_TonB"/>
</dbReference>
<evidence type="ECO:0000259" key="13">
    <source>
        <dbReference type="Pfam" id="PF07715"/>
    </source>
</evidence>
<organism evidence="14 15">
    <name type="scientific">Zobellia uliginosa</name>
    <dbReference type="NCBI Taxonomy" id="143224"/>
    <lineage>
        <taxon>Bacteria</taxon>
        <taxon>Pseudomonadati</taxon>
        <taxon>Bacteroidota</taxon>
        <taxon>Flavobacteriia</taxon>
        <taxon>Flavobacteriales</taxon>
        <taxon>Flavobacteriaceae</taxon>
        <taxon>Zobellia</taxon>
    </lineage>
</organism>
<keyword evidence="2 10" id="KW-0813">Transport</keyword>
<evidence type="ECO:0000256" key="7">
    <source>
        <dbReference type="ARBA" id="ARBA00023136"/>
    </source>
</evidence>
<evidence type="ECO:0000256" key="2">
    <source>
        <dbReference type="ARBA" id="ARBA00022448"/>
    </source>
</evidence>
<evidence type="ECO:0000256" key="3">
    <source>
        <dbReference type="ARBA" id="ARBA00022452"/>
    </source>
</evidence>
<keyword evidence="6 11" id="KW-0798">TonB box</keyword>
<protein>
    <submittedName>
        <fullName evidence="14">Iron complex outermembrane recepter protein</fullName>
    </submittedName>
</protein>
<reference evidence="14 15" key="1">
    <citation type="submission" date="2017-01" db="EMBL/GenBank/DDBJ databases">
        <authorList>
            <person name="Varghese N."/>
            <person name="Submissions S."/>
        </authorList>
    </citation>
    <scope>NUCLEOTIDE SEQUENCE [LARGE SCALE GENOMIC DNA]</scope>
    <source>
        <strain evidence="14 15">DSM 2061</strain>
    </source>
</reference>
<gene>
    <name evidence="14" type="ORF">SAMN05421766_10298</name>
</gene>
<evidence type="ECO:0000256" key="9">
    <source>
        <dbReference type="ARBA" id="ARBA00023237"/>
    </source>
</evidence>
<keyword evidence="5" id="KW-0732">Signal</keyword>
<evidence type="ECO:0000256" key="10">
    <source>
        <dbReference type="PROSITE-ProRule" id="PRU01360"/>
    </source>
</evidence>
<dbReference type="InterPro" id="IPR039426">
    <property type="entry name" value="TonB-dep_rcpt-like"/>
</dbReference>
<feature type="domain" description="TonB-dependent receptor-like beta-barrel" evidence="12">
    <location>
        <begin position="159"/>
        <end position="630"/>
    </location>
</feature>
<sequence length="665" mass="76118">MNKHFTLVLLTVLIGNRLIAQEATQLDTIRQLKEVIITYQADKLTPITFQNIHSKEIKSKSVGQEPSFLLSETPSITNYSDAGNSQGYSYFRLRGIDQTRINMTLDGVPLNEPEDQGGYFSNFPDLLNSVSKIQIQRGLGLTKNGVASYGGSIQLFSPNLRDSTRTTFGLGYGSFNSLRAFGEYNSGIKNRKAIYLRASQVYSDGYKYHSANNSQSVFVSSGLFFDKSTWKINLLAGQQKNEMAWLGVSDSLIHIDRRTNANSSQEKDRFFQSLAQIQNSWQISPSSFLQSSIYHTFLKGNYDFDLNNFLGFPPTEELYNYAFQSNLIGLFSNYSYSKNNFSWTTGFHGNLYNRKHTGSEKELGQLYQNKGLKNEVSAFTKANYGYKWLTFFADIQYRYVNFDYKGSVAFQKLDWDFINPKAGFSTSLNPHSSLYYSIGRTGREPTRNDMFGGNDDLLADNSGNPVLSNTKPEYVVNHELGFRYQKKRLNLDFNFYHMDFENEIVLDGKFGPNGLSLTSNVEQSVRTGLELALFYKVNHYFSLRNNSSFNYSRIKEQSEKFNPILTPPLIVNQEVVFNKNNLTLALSAKYQHSSFIDFANEEMVDGYFLMNSRASYDIDKFQFAIFLNNITDTKYFNQGYVDFDGSKKYFVQAPINFYTSIQYNF</sequence>
<evidence type="ECO:0000256" key="4">
    <source>
        <dbReference type="ARBA" id="ARBA00022692"/>
    </source>
</evidence>
<keyword evidence="3 10" id="KW-1134">Transmembrane beta strand</keyword>
<accession>A0ABY1KL92</accession>
<evidence type="ECO:0000256" key="1">
    <source>
        <dbReference type="ARBA" id="ARBA00004571"/>
    </source>
</evidence>
<evidence type="ECO:0000259" key="12">
    <source>
        <dbReference type="Pfam" id="PF00593"/>
    </source>
</evidence>
<comment type="subcellular location">
    <subcellularLocation>
        <location evidence="1 10">Cell outer membrane</location>
        <topology evidence="1 10">Multi-pass membrane protein</topology>
    </subcellularLocation>
</comment>
<keyword evidence="15" id="KW-1185">Reference proteome</keyword>
<dbReference type="InterPro" id="IPR012910">
    <property type="entry name" value="Plug_dom"/>
</dbReference>
<dbReference type="PROSITE" id="PS52016">
    <property type="entry name" value="TONB_DEPENDENT_REC_3"/>
    <property type="match status" value="1"/>
</dbReference>
<evidence type="ECO:0000313" key="14">
    <source>
        <dbReference type="EMBL" id="SIS47134.1"/>
    </source>
</evidence>
<dbReference type="Proteomes" id="UP000185728">
    <property type="component" value="Unassembled WGS sequence"/>
</dbReference>
<dbReference type="InterPro" id="IPR037066">
    <property type="entry name" value="Plug_dom_sf"/>
</dbReference>